<evidence type="ECO:0000313" key="9">
    <source>
        <dbReference type="Proteomes" id="UP001198962"/>
    </source>
</evidence>
<dbReference type="PANTHER" id="PTHR37307:SF1">
    <property type="entry name" value="CELL DIVISION PROTEIN WHIA-RELATED"/>
    <property type="match status" value="1"/>
</dbReference>
<proteinExistence type="inferred from homology"/>
<dbReference type="Gene3D" id="3.10.28.10">
    <property type="entry name" value="Homing endonucleases"/>
    <property type="match status" value="1"/>
</dbReference>
<evidence type="ECO:0000256" key="1">
    <source>
        <dbReference type="ARBA" id="ARBA00022618"/>
    </source>
</evidence>
<dbReference type="SUPFAM" id="SSF55608">
    <property type="entry name" value="Homing endonucleases"/>
    <property type="match status" value="1"/>
</dbReference>
<name>A0AAE3AM24_9FIRM</name>
<dbReference type="PANTHER" id="PTHR37307">
    <property type="entry name" value="CELL DIVISION PROTEIN WHIA-RELATED"/>
    <property type="match status" value="1"/>
</dbReference>
<dbReference type="InterPro" id="IPR023054">
    <property type="entry name" value="Sporulation_regulator_WhiA_C"/>
</dbReference>
<feature type="domain" description="WhiA LAGLIDADG-like" evidence="7">
    <location>
        <begin position="132"/>
        <end position="223"/>
    </location>
</feature>
<comment type="caution">
    <text evidence="8">The sequence shown here is derived from an EMBL/GenBank/DDBJ whole genome shotgun (WGS) entry which is preliminary data.</text>
</comment>
<feature type="domain" description="Sporulation transcription regulator WhiA N-terminal" evidence="6">
    <location>
        <begin position="19"/>
        <end position="98"/>
    </location>
</feature>
<dbReference type="HAMAP" id="MF_01420">
    <property type="entry name" value="HTH_type_WhiA"/>
    <property type="match status" value="1"/>
</dbReference>
<evidence type="ECO:0000256" key="3">
    <source>
        <dbReference type="ARBA" id="ARBA00023306"/>
    </source>
</evidence>
<keyword evidence="2 4" id="KW-0238">DNA-binding</keyword>
<evidence type="ECO:0000256" key="4">
    <source>
        <dbReference type="HAMAP-Rule" id="MF_01420"/>
    </source>
</evidence>
<keyword evidence="1 4" id="KW-0132">Cell division</keyword>
<dbReference type="Pfam" id="PF02650">
    <property type="entry name" value="HTH_WhiA"/>
    <property type="match status" value="1"/>
</dbReference>
<dbReference type="GO" id="GO:0051301">
    <property type="term" value="P:cell division"/>
    <property type="evidence" value="ECO:0007669"/>
    <property type="project" value="UniProtKB-UniRule"/>
</dbReference>
<dbReference type="InterPro" id="IPR039518">
    <property type="entry name" value="WhiA_LAGLIDADG_dom"/>
</dbReference>
<reference evidence="8" key="1">
    <citation type="submission" date="2021-10" db="EMBL/GenBank/DDBJ databases">
        <title>Anaerobic single-cell dispensing facilitates the cultivation of human gut bacteria.</title>
        <authorList>
            <person name="Afrizal A."/>
        </authorList>
    </citation>
    <scope>NUCLEOTIDE SEQUENCE</scope>
    <source>
        <strain evidence="8">CLA-AA-H274</strain>
    </source>
</reference>
<organism evidence="8 9">
    <name type="scientific">Brotaphodocola catenula</name>
    <dbReference type="NCBI Taxonomy" id="2885361"/>
    <lineage>
        <taxon>Bacteria</taxon>
        <taxon>Bacillati</taxon>
        <taxon>Bacillota</taxon>
        <taxon>Clostridia</taxon>
        <taxon>Lachnospirales</taxon>
        <taxon>Lachnospiraceae</taxon>
        <taxon>Brotaphodocola</taxon>
    </lineage>
</organism>
<keyword evidence="9" id="KW-1185">Reference proteome</keyword>
<dbReference type="GO" id="GO:0003677">
    <property type="term" value="F:DNA binding"/>
    <property type="evidence" value="ECO:0007669"/>
    <property type="project" value="UniProtKB-UniRule"/>
</dbReference>
<dbReference type="Proteomes" id="UP001198962">
    <property type="component" value="Unassembled WGS sequence"/>
</dbReference>
<gene>
    <name evidence="4 8" type="primary">whiA</name>
    <name evidence="8" type="ORF">LKD32_04640</name>
</gene>
<evidence type="ECO:0000256" key="2">
    <source>
        <dbReference type="ARBA" id="ARBA00023125"/>
    </source>
</evidence>
<dbReference type="InterPro" id="IPR003802">
    <property type="entry name" value="Sporulation_regulator_WhiA"/>
</dbReference>
<comment type="similarity">
    <text evidence="4">Belongs to the WhiA family.</text>
</comment>
<dbReference type="AlphaFoldDB" id="A0AAE3AM24"/>
<dbReference type="InterPro" id="IPR018478">
    <property type="entry name" value="Sporu_reg_WhiA_N_dom"/>
</dbReference>
<sequence>MSFSSMVKEELSHQMSSARHCQIAEITAIISLCGRVQISERDSYCIKIHTENMAVARKYFTLLKKTFNIKTDVSVRQGMENRSSRIYSVCIRKHEDAIRVLQAAKLIDLYGEIEENLSLAQNVVIRKSCCKRAFIRGAFLAAGSISDPEKFYHFEIACTAPAKAVQLQELMLFFGLEAKIIQRKKYNVVYLKEGSQIVDILNVMEAPVALMELENIRILKEMRGSVNRKVNCETANIHKTVSAAVKQIEDISYIRDHMGFEKLPDTLREIADLRLARPEATLKELGEVLDPPVGKSGVNHRLRKLGEMAEDLRQRNSVTGA</sequence>
<comment type="function">
    <text evidence="4">Involved in cell division and chromosome segregation.</text>
</comment>
<protein>
    <recommendedName>
        <fullName evidence="4">Probable cell division protein WhiA</fullName>
    </recommendedName>
</protein>
<evidence type="ECO:0000259" key="7">
    <source>
        <dbReference type="Pfam" id="PF14527"/>
    </source>
</evidence>
<dbReference type="NCBIfam" id="TIGR00647">
    <property type="entry name" value="DNA_bind_WhiA"/>
    <property type="match status" value="1"/>
</dbReference>
<dbReference type="EMBL" id="JAJEPU010000009">
    <property type="protein sequence ID" value="MCC2164181.1"/>
    <property type="molecule type" value="Genomic_DNA"/>
</dbReference>
<dbReference type="RefSeq" id="WP_177977487.1">
    <property type="nucleotide sequence ID" value="NZ_JAJEPU010000009.1"/>
</dbReference>
<dbReference type="Pfam" id="PF14527">
    <property type="entry name" value="LAGLIDADG_WhiA"/>
    <property type="match status" value="1"/>
</dbReference>
<evidence type="ECO:0000313" key="8">
    <source>
        <dbReference type="EMBL" id="MCC2164181.1"/>
    </source>
</evidence>
<dbReference type="GO" id="GO:0043937">
    <property type="term" value="P:regulation of sporulation"/>
    <property type="evidence" value="ECO:0007669"/>
    <property type="project" value="InterPro"/>
</dbReference>
<keyword evidence="3 4" id="KW-0131">Cell cycle</keyword>
<accession>A0AAE3AM24</accession>
<feature type="domain" description="Sporulation regulator WhiA C-terminal" evidence="5">
    <location>
        <begin position="226"/>
        <end position="309"/>
    </location>
</feature>
<dbReference type="Pfam" id="PF10298">
    <property type="entry name" value="WhiA_N"/>
    <property type="match status" value="1"/>
</dbReference>
<evidence type="ECO:0000259" key="6">
    <source>
        <dbReference type="Pfam" id="PF10298"/>
    </source>
</evidence>
<dbReference type="InterPro" id="IPR027434">
    <property type="entry name" value="Homing_endonucl"/>
</dbReference>
<evidence type="ECO:0000259" key="5">
    <source>
        <dbReference type="Pfam" id="PF02650"/>
    </source>
</evidence>